<dbReference type="EMBL" id="QHBU01000119">
    <property type="protein sequence ID" value="PZR81237.1"/>
    <property type="molecule type" value="Genomic_DNA"/>
</dbReference>
<comment type="caution">
    <text evidence="5">The sequence shown here is derived from an EMBL/GenBank/DDBJ whole genome shotgun (WGS) entry which is preliminary data.</text>
</comment>
<accession>A0A934K1A2</accession>
<sequence>MSAAAAAVAAPVGAVVGLGAGWLSVILEKVERLEAEDREDRDAYERDVAAATLSAAEAGEAPPRAEPWPEERYSWSWLEWVLSPILGAVGFAAFAAHEPLGKDLAIHLLWVAVFVQIVGFDLKHRLILNRVTYPAIVLAGALSPISPGLDLWRSLGGGVAIGLFFLVQNVVSRGGIGLGDAKLGALVGAICGLGLDLHHIGAVYAVIYAIFLGGAVALLLLVLRIRSLKDPIPYGPFLCVGGSFILFWGP</sequence>
<dbReference type="GO" id="GO:0006465">
    <property type="term" value="P:signal peptide processing"/>
    <property type="evidence" value="ECO:0007669"/>
    <property type="project" value="TreeGrafter"/>
</dbReference>
<dbReference type="PANTHER" id="PTHR30487">
    <property type="entry name" value="TYPE 4 PREPILIN-LIKE PROTEINS LEADER PEPTIDE-PROCESSING ENZYME"/>
    <property type="match status" value="1"/>
</dbReference>
<feature type="transmembrane region" description="Helical" evidence="2">
    <location>
        <begin position="151"/>
        <end position="171"/>
    </location>
</feature>
<feature type="transmembrane region" description="Helical" evidence="2">
    <location>
        <begin position="232"/>
        <end position="249"/>
    </location>
</feature>
<evidence type="ECO:0000313" key="4">
    <source>
        <dbReference type="EMBL" id="MBJ7595033.1"/>
    </source>
</evidence>
<dbReference type="AlphaFoldDB" id="A0A2W5ZB41"/>
<name>A0A2W5ZB41_9BACT</name>
<evidence type="ECO:0000256" key="1">
    <source>
        <dbReference type="ARBA" id="ARBA00005801"/>
    </source>
</evidence>
<dbReference type="GO" id="GO:0005886">
    <property type="term" value="C:plasma membrane"/>
    <property type="evidence" value="ECO:0007669"/>
    <property type="project" value="TreeGrafter"/>
</dbReference>
<gene>
    <name evidence="5" type="ORF">DLM65_06435</name>
    <name evidence="4" type="ORF">JF886_09275</name>
</gene>
<proteinExistence type="inferred from homology"/>
<dbReference type="Proteomes" id="UP000248724">
    <property type="component" value="Unassembled WGS sequence"/>
</dbReference>
<keyword evidence="2" id="KW-0812">Transmembrane</keyword>
<feature type="transmembrane region" description="Helical" evidence="2">
    <location>
        <begin position="206"/>
        <end position="225"/>
    </location>
</feature>
<evidence type="ECO:0000259" key="3">
    <source>
        <dbReference type="Pfam" id="PF01478"/>
    </source>
</evidence>
<feature type="transmembrane region" description="Helical" evidence="2">
    <location>
        <begin position="104"/>
        <end position="120"/>
    </location>
</feature>
<dbReference type="RefSeq" id="WP_337311773.1">
    <property type="nucleotide sequence ID" value="NZ_JAEKNS010000097.1"/>
</dbReference>
<organism evidence="5 6">
    <name type="scientific">Candidatus Aeolococcus gillhamiae</name>
    <dbReference type="NCBI Taxonomy" id="3127015"/>
    <lineage>
        <taxon>Bacteria</taxon>
        <taxon>Bacillati</taxon>
        <taxon>Candidatus Dormiibacterota</taxon>
        <taxon>Candidatus Dormibacteria</taxon>
        <taxon>Candidatus Aeolococcales</taxon>
        <taxon>Candidatus Aeolococcaceae</taxon>
        <taxon>Candidatus Aeolococcus</taxon>
    </lineage>
</organism>
<dbReference type="GO" id="GO:0004190">
    <property type="term" value="F:aspartic-type endopeptidase activity"/>
    <property type="evidence" value="ECO:0007669"/>
    <property type="project" value="InterPro"/>
</dbReference>
<reference evidence="5 6" key="1">
    <citation type="journal article" date="2017" name="Nature">
        <title>Atmospheric trace gases support primary production in Antarctic desert surface soil.</title>
        <authorList>
            <person name="Ji M."/>
            <person name="Greening C."/>
            <person name="Vanwonterghem I."/>
            <person name="Carere C.R."/>
            <person name="Bay S.K."/>
            <person name="Steen J.A."/>
            <person name="Montgomery K."/>
            <person name="Lines T."/>
            <person name="Beardall J."/>
            <person name="van Dorst J."/>
            <person name="Snape I."/>
            <person name="Stott M.B."/>
            <person name="Hugenholtz P."/>
            <person name="Ferrari B.C."/>
        </authorList>
    </citation>
    <scope>NUCLEOTIDE SEQUENCE [LARGE SCALE GENOMIC DNA]</scope>
    <source>
        <strain evidence="5">RRmetagenome_bin12</strain>
    </source>
</reference>
<keyword evidence="2" id="KW-0472">Membrane</keyword>
<evidence type="ECO:0000313" key="7">
    <source>
        <dbReference type="Proteomes" id="UP000606991"/>
    </source>
</evidence>
<dbReference type="Proteomes" id="UP000606991">
    <property type="component" value="Unassembled WGS sequence"/>
</dbReference>
<feature type="transmembrane region" description="Helical" evidence="2">
    <location>
        <begin position="77"/>
        <end position="98"/>
    </location>
</feature>
<dbReference type="InterPro" id="IPR050882">
    <property type="entry name" value="Prepilin_peptidase/N-MTase"/>
</dbReference>
<evidence type="ECO:0000256" key="2">
    <source>
        <dbReference type="SAM" id="Phobius"/>
    </source>
</evidence>
<reference evidence="4 7" key="3">
    <citation type="submission" date="2020-10" db="EMBL/GenBank/DDBJ databases">
        <title>Ca. Dormibacterota MAGs.</title>
        <authorList>
            <person name="Montgomery K."/>
        </authorList>
    </citation>
    <scope>NUCLEOTIDE SEQUENCE [LARGE SCALE GENOMIC DNA]</scope>
    <source>
        <strain evidence="4">SC8812_S17_18</strain>
    </source>
</reference>
<feature type="domain" description="Prepilin type IV endopeptidase peptidase" evidence="3">
    <location>
        <begin position="112"/>
        <end position="218"/>
    </location>
</feature>
<keyword evidence="2" id="KW-1133">Transmembrane helix</keyword>
<dbReference type="EMBL" id="JAEKNS010000097">
    <property type="protein sequence ID" value="MBJ7595033.1"/>
    <property type="molecule type" value="Genomic_DNA"/>
</dbReference>
<protein>
    <submittedName>
        <fullName evidence="4">Prepilin peptidase</fullName>
    </submittedName>
</protein>
<comment type="similarity">
    <text evidence="1">Belongs to the peptidase A24 family.</text>
</comment>
<accession>A0A2W5ZB41</accession>
<dbReference type="Pfam" id="PF01478">
    <property type="entry name" value="Peptidase_A24"/>
    <property type="match status" value="1"/>
</dbReference>
<evidence type="ECO:0000313" key="5">
    <source>
        <dbReference type="EMBL" id="PZR81237.1"/>
    </source>
</evidence>
<feature type="transmembrane region" description="Helical" evidence="2">
    <location>
        <begin position="6"/>
        <end position="27"/>
    </location>
</feature>
<dbReference type="PANTHER" id="PTHR30487:SF0">
    <property type="entry name" value="PREPILIN LEADER PEPTIDASE_N-METHYLTRANSFERASE-RELATED"/>
    <property type="match status" value="1"/>
</dbReference>
<dbReference type="InterPro" id="IPR000045">
    <property type="entry name" value="Prepilin_IV_endopep_pep"/>
</dbReference>
<evidence type="ECO:0000313" key="6">
    <source>
        <dbReference type="Proteomes" id="UP000248724"/>
    </source>
</evidence>
<reference evidence="5" key="2">
    <citation type="submission" date="2018-05" db="EMBL/GenBank/DDBJ databases">
        <authorList>
            <person name="Ferrari B."/>
        </authorList>
    </citation>
    <scope>NUCLEOTIDE SEQUENCE</scope>
    <source>
        <strain evidence="5">RRmetagenome_bin12</strain>
    </source>
</reference>
<dbReference type="Gene3D" id="1.20.120.1220">
    <property type="match status" value="1"/>
</dbReference>